<protein>
    <submittedName>
        <fullName evidence="4">DNA-binding protein HU-beta</fullName>
    </submittedName>
</protein>
<evidence type="ECO:0000256" key="2">
    <source>
        <dbReference type="ARBA" id="ARBA00023125"/>
    </source>
</evidence>
<dbReference type="RefSeq" id="WP_134112313.1">
    <property type="nucleotide sequence ID" value="NZ_SOBG01000001.1"/>
</dbReference>
<accession>A0AA46E1U3</accession>
<keyword evidence="2 4" id="KW-0238">DNA-binding</keyword>
<dbReference type="Pfam" id="PF00216">
    <property type="entry name" value="Bac_DNA_binding"/>
    <property type="match status" value="1"/>
</dbReference>
<keyword evidence="1" id="KW-0226">DNA condensation</keyword>
<dbReference type="GO" id="GO:0030527">
    <property type="term" value="F:structural constituent of chromatin"/>
    <property type="evidence" value="ECO:0007669"/>
    <property type="project" value="InterPro"/>
</dbReference>
<organism evidence="4 5">
    <name type="scientific">Hypnocyclicus thermotrophus</name>
    <dbReference type="NCBI Taxonomy" id="1627895"/>
    <lineage>
        <taxon>Bacteria</taxon>
        <taxon>Fusobacteriati</taxon>
        <taxon>Fusobacteriota</taxon>
        <taxon>Fusobacteriia</taxon>
        <taxon>Fusobacteriales</taxon>
        <taxon>Fusobacteriaceae</taxon>
        <taxon>Hypnocyclicus</taxon>
    </lineage>
</organism>
<comment type="caution">
    <text evidence="4">The sequence shown here is derived from an EMBL/GenBank/DDBJ whole genome shotgun (WGS) entry which is preliminary data.</text>
</comment>
<reference evidence="4 5" key="1">
    <citation type="submission" date="2019-03" db="EMBL/GenBank/DDBJ databases">
        <title>Genomic Encyclopedia of Type Strains, Phase IV (KMG-IV): sequencing the most valuable type-strain genomes for metagenomic binning, comparative biology and taxonomic classification.</title>
        <authorList>
            <person name="Goeker M."/>
        </authorList>
    </citation>
    <scope>NUCLEOTIDE SEQUENCE [LARGE SCALE GENOMIC DNA]</scope>
    <source>
        <strain evidence="4 5">DSM 100055</strain>
    </source>
</reference>
<dbReference type="SMART" id="SM00411">
    <property type="entry name" value="BHL"/>
    <property type="match status" value="1"/>
</dbReference>
<dbReference type="InterPro" id="IPR010992">
    <property type="entry name" value="IHF-like_DNA-bd_dom_sf"/>
</dbReference>
<dbReference type="PANTHER" id="PTHR33175">
    <property type="entry name" value="DNA-BINDING PROTEIN HU"/>
    <property type="match status" value="1"/>
</dbReference>
<dbReference type="Proteomes" id="UP000294678">
    <property type="component" value="Unassembled WGS sequence"/>
</dbReference>
<gene>
    <name evidence="4" type="ORF">EV215_0413</name>
</gene>
<dbReference type="CDD" id="cd13831">
    <property type="entry name" value="HU"/>
    <property type="match status" value="1"/>
</dbReference>
<name>A0AA46E1U3_9FUSO</name>
<dbReference type="AlphaFoldDB" id="A0AA46E1U3"/>
<dbReference type="PANTHER" id="PTHR33175:SF3">
    <property type="entry name" value="DNA-BINDING PROTEIN HU-BETA"/>
    <property type="match status" value="1"/>
</dbReference>
<dbReference type="SUPFAM" id="SSF47729">
    <property type="entry name" value="IHF-like DNA-binding proteins"/>
    <property type="match status" value="1"/>
</dbReference>
<dbReference type="PRINTS" id="PR01727">
    <property type="entry name" value="DNABINDINGHU"/>
</dbReference>
<evidence type="ECO:0000256" key="1">
    <source>
        <dbReference type="ARBA" id="ARBA00023067"/>
    </source>
</evidence>
<evidence type="ECO:0000313" key="5">
    <source>
        <dbReference type="Proteomes" id="UP000294678"/>
    </source>
</evidence>
<dbReference type="EMBL" id="SOBG01000001">
    <property type="protein sequence ID" value="TDT72603.1"/>
    <property type="molecule type" value="Genomic_DNA"/>
</dbReference>
<dbReference type="InterPro" id="IPR000119">
    <property type="entry name" value="Hist_DNA-bd"/>
</dbReference>
<proteinExistence type="inferred from homology"/>
<keyword evidence="5" id="KW-1185">Reference proteome</keyword>
<evidence type="ECO:0000256" key="3">
    <source>
        <dbReference type="RuleBase" id="RU003939"/>
    </source>
</evidence>
<evidence type="ECO:0000313" key="4">
    <source>
        <dbReference type="EMBL" id="TDT72603.1"/>
    </source>
</evidence>
<sequence length="92" mass="10417">MNKKEFVALFAEKGNFESKAEAERKLDVLLKTIEESLVNGDEINFVGWGKFEVQEKPARKGRNPQTGEEIEIPAKKVVKFKPGKKLADKVNK</sequence>
<dbReference type="GO" id="GO:0005829">
    <property type="term" value="C:cytosol"/>
    <property type="evidence" value="ECO:0007669"/>
    <property type="project" value="TreeGrafter"/>
</dbReference>
<dbReference type="GO" id="GO:0003677">
    <property type="term" value="F:DNA binding"/>
    <property type="evidence" value="ECO:0007669"/>
    <property type="project" value="UniProtKB-KW"/>
</dbReference>
<dbReference type="GO" id="GO:0030261">
    <property type="term" value="P:chromosome condensation"/>
    <property type="evidence" value="ECO:0007669"/>
    <property type="project" value="UniProtKB-KW"/>
</dbReference>
<dbReference type="Gene3D" id="4.10.520.10">
    <property type="entry name" value="IHF-like DNA-binding proteins"/>
    <property type="match status" value="1"/>
</dbReference>
<comment type="similarity">
    <text evidence="3">Belongs to the bacterial histone-like protein family.</text>
</comment>